<evidence type="ECO:0000313" key="15">
    <source>
        <dbReference type="EMBL" id="QDU78307.1"/>
    </source>
</evidence>
<evidence type="ECO:0000256" key="5">
    <source>
        <dbReference type="ARBA" id="ARBA00022679"/>
    </source>
</evidence>
<evidence type="ECO:0000256" key="6">
    <source>
        <dbReference type="ARBA" id="ARBA00022692"/>
    </source>
</evidence>
<sequence>MSEFFRRGLEVGHCVSAYRREEPGPIQVMIPVRWPIRNQILVPFVIIQLISLLILTVTSAVLAVRQAEENLNQRLNNVVTSLQEATFPMTPDVLERLRSLSGAHFVVWDMGKQITQTTLQTGQTDLSSLPQLSKQREDDSTNIVNQQTVLVIGGERYFSERVRWKRGFGIDAVLVLYPEQYWQSARRQALVPSLVTGSIVLVLIIAASYWISNRIGNRIHRLKNQVSRIAQGEFEPVETAQLSDELKDLSEDINQMSTALKESLQNIRDTERAELITQLTGGLAHHLRNSLTGARMAVQLHQSRCQSRPEEESLARALHQLSLTEEQIKGLLRLTRGENRTSFPAGITDVLEGTIRLIEPIVKHKKIEFDYEGVETKARVADGDGVRAALLNLLMNAIEAAGPQGVVGLKSFYSQENQLVIEVSDNGPGVSPEIEREIFKPFFSTKQEGIGLGLALAEQAARDCDGSLSLDRHEDRTCFRLTLSIHQPEHVVVGN</sequence>
<dbReference type="SMART" id="SM00388">
    <property type="entry name" value="HisKA"/>
    <property type="match status" value="1"/>
</dbReference>
<dbReference type="CDD" id="cd00082">
    <property type="entry name" value="HisKA"/>
    <property type="match status" value="1"/>
</dbReference>
<dbReference type="PANTHER" id="PTHR45436:SF5">
    <property type="entry name" value="SENSOR HISTIDINE KINASE TRCS"/>
    <property type="match status" value="1"/>
</dbReference>
<dbReference type="PANTHER" id="PTHR45436">
    <property type="entry name" value="SENSOR HISTIDINE KINASE YKOH"/>
    <property type="match status" value="1"/>
</dbReference>
<comment type="catalytic activity">
    <reaction evidence="1">
        <text>ATP + protein L-histidine = ADP + protein N-phospho-L-histidine.</text>
        <dbReference type="EC" id="2.7.13.3"/>
    </reaction>
</comment>
<dbReference type="EMBL" id="CP036281">
    <property type="protein sequence ID" value="QDU78307.1"/>
    <property type="molecule type" value="Genomic_DNA"/>
</dbReference>
<dbReference type="InterPro" id="IPR003661">
    <property type="entry name" value="HisK_dim/P_dom"/>
</dbReference>
<dbReference type="InterPro" id="IPR003594">
    <property type="entry name" value="HATPase_dom"/>
</dbReference>
<dbReference type="Gene3D" id="3.30.565.10">
    <property type="entry name" value="Histidine kinase-like ATPase, C-terminal domain"/>
    <property type="match status" value="1"/>
</dbReference>
<feature type="domain" description="HAMP" evidence="14">
    <location>
        <begin position="213"/>
        <end position="265"/>
    </location>
</feature>
<dbReference type="SMART" id="SM00387">
    <property type="entry name" value="HATPase_c"/>
    <property type="match status" value="1"/>
</dbReference>
<evidence type="ECO:0000256" key="1">
    <source>
        <dbReference type="ARBA" id="ARBA00000085"/>
    </source>
</evidence>
<dbReference type="SUPFAM" id="SSF55874">
    <property type="entry name" value="ATPase domain of HSP90 chaperone/DNA topoisomerase II/histidine kinase"/>
    <property type="match status" value="1"/>
</dbReference>
<dbReference type="AlphaFoldDB" id="A0A518CGG5"/>
<feature type="transmembrane region" description="Helical" evidence="12">
    <location>
        <begin position="189"/>
        <end position="211"/>
    </location>
</feature>
<dbReference type="InterPro" id="IPR003660">
    <property type="entry name" value="HAMP_dom"/>
</dbReference>
<accession>A0A518CGG5</accession>
<dbReference type="Proteomes" id="UP000317178">
    <property type="component" value="Chromosome"/>
</dbReference>
<organism evidence="15 16">
    <name type="scientific">Polystyrenella longa</name>
    <dbReference type="NCBI Taxonomy" id="2528007"/>
    <lineage>
        <taxon>Bacteria</taxon>
        <taxon>Pseudomonadati</taxon>
        <taxon>Planctomycetota</taxon>
        <taxon>Planctomycetia</taxon>
        <taxon>Planctomycetales</taxon>
        <taxon>Planctomycetaceae</taxon>
        <taxon>Polystyrenella</taxon>
    </lineage>
</organism>
<evidence type="ECO:0000256" key="2">
    <source>
        <dbReference type="ARBA" id="ARBA00004370"/>
    </source>
</evidence>
<evidence type="ECO:0000256" key="12">
    <source>
        <dbReference type="SAM" id="Phobius"/>
    </source>
</evidence>
<keyword evidence="8 12" id="KW-1133">Transmembrane helix</keyword>
<evidence type="ECO:0000256" key="4">
    <source>
        <dbReference type="ARBA" id="ARBA00022553"/>
    </source>
</evidence>
<dbReference type="PROSITE" id="PS50109">
    <property type="entry name" value="HIS_KIN"/>
    <property type="match status" value="1"/>
</dbReference>
<dbReference type="SUPFAM" id="SSF47384">
    <property type="entry name" value="Homodimeric domain of signal transducing histidine kinase"/>
    <property type="match status" value="1"/>
</dbReference>
<dbReference type="EC" id="2.7.13.3" evidence="3"/>
<evidence type="ECO:0000313" key="16">
    <source>
        <dbReference type="Proteomes" id="UP000317178"/>
    </source>
</evidence>
<keyword evidence="7" id="KW-0418">Kinase</keyword>
<dbReference type="SMART" id="SM00304">
    <property type="entry name" value="HAMP"/>
    <property type="match status" value="1"/>
</dbReference>
<dbReference type="PRINTS" id="PR00344">
    <property type="entry name" value="BCTRLSENSOR"/>
</dbReference>
<keyword evidence="11" id="KW-0175">Coiled coil</keyword>
<dbReference type="PROSITE" id="PS50885">
    <property type="entry name" value="HAMP"/>
    <property type="match status" value="1"/>
</dbReference>
<evidence type="ECO:0000256" key="8">
    <source>
        <dbReference type="ARBA" id="ARBA00022989"/>
    </source>
</evidence>
<reference evidence="15 16" key="1">
    <citation type="submission" date="2019-02" db="EMBL/GenBank/DDBJ databases">
        <title>Deep-cultivation of Planctomycetes and their phenomic and genomic characterization uncovers novel biology.</title>
        <authorList>
            <person name="Wiegand S."/>
            <person name="Jogler M."/>
            <person name="Boedeker C."/>
            <person name="Pinto D."/>
            <person name="Vollmers J."/>
            <person name="Rivas-Marin E."/>
            <person name="Kohn T."/>
            <person name="Peeters S.H."/>
            <person name="Heuer A."/>
            <person name="Rast P."/>
            <person name="Oberbeckmann S."/>
            <person name="Bunk B."/>
            <person name="Jeske O."/>
            <person name="Meyerdierks A."/>
            <person name="Storesund J.E."/>
            <person name="Kallscheuer N."/>
            <person name="Luecker S."/>
            <person name="Lage O.M."/>
            <person name="Pohl T."/>
            <person name="Merkel B.J."/>
            <person name="Hornburger P."/>
            <person name="Mueller R.-W."/>
            <person name="Bruemmer F."/>
            <person name="Labrenz M."/>
            <person name="Spormann A.M."/>
            <person name="Op den Camp H."/>
            <person name="Overmann J."/>
            <person name="Amann R."/>
            <person name="Jetten M.S.M."/>
            <person name="Mascher T."/>
            <person name="Medema M.H."/>
            <person name="Devos D.P."/>
            <person name="Kaster A.-K."/>
            <person name="Ovreas L."/>
            <person name="Rohde M."/>
            <person name="Galperin M.Y."/>
            <person name="Jogler C."/>
        </authorList>
    </citation>
    <scope>NUCLEOTIDE SEQUENCE [LARGE SCALE GENOMIC DNA]</scope>
    <source>
        <strain evidence="15 16">Pla110</strain>
    </source>
</reference>
<dbReference type="InterPro" id="IPR036097">
    <property type="entry name" value="HisK_dim/P_sf"/>
</dbReference>
<evidence type="ECO:0000256" key="10">
    <source>
        <dbReference type="ARBA" id="ARBA00023136"/>
    </source>
</evidence>
<dbReference type="InterPro" id="IPR005467">
    <property type="entry name" value="His_kinase_dom"/>
</dbReference>
<evidence type="ECO:0000259" key="13">
    <source>
        <dbReference type="PROSITE" id="PS50109"/>
    </source>
</evidence>
<gene>
    <name evidence="15" type="primary">zraS_1</name>
    <name evidence="15" type="ORF">Pla110_00080</name>
</gene>
<keyword evidence="6 12" id="KW-0812">Transmembrane</keyword>
<feature type="transmembrane region" description="Helical" evidence="12">
    <location>
        <begin position="40"/>
        <end position="64"/>
    </location>
</feature>
<protein>
    <recommendedName>
        <fullName evidence="3">histidine kinase</fullName>
        <ecNumber evidence="3">2.7.13.3</ecNumber>
    </recommendedName>
</protein>
<dbReference type="InterPro" id="IPR004358">
    <property type="entry name" value="Sig_transdc_His_kin-like_C"/>
</dbReference>
<evidence type="ECO:0000259" key="14">
    <source>
        <dbReference type="PROSITE" id="PS50885"/>
    </source>
</evidence>
<dbReference type="GO" id="GO:0000155">
    <property type="term" value="F:phosphorelay sensor kinase activity"/>
    <property type="evidence" value="ECO:0007669"/>
    <property type="project" value="InterPro"/>
</dbReference>
<keyword evidence="16" id="KW-1185">Reference proteome</keyword>
<evidence type="ECO:0000256" key="3">
    <source>
        <dbReference type="ARBA" id="ARBA00012438"/>
    </source>
</evidence>
<comment type="subcellular location">
    <subcellularLocation>
        <location evidence="2">Membrane</location>
    </subcellularLocation>
</comment>
<dbReference type="CDD" id="cd06225">
    <property type="entry name" value="HAMP"/>
    <property type="match status" value="1"/>
</dbReference>
<keyword evidence="4" id="KW-0597">Phosphoprotein</keyword>
<keyword evidence="9" id="KW-0902">Two-component regulatory system</keyword>
<dbReference type="InterPro" id="IPR050428">
    <property type="entry name" value="TCS_sensor_his_kinase"/>
</dbReference>
<evidence type="ECO:0000256" key="9">
    <source>
        <dbReference type="ARBA" id="ARBA00023012"/>
    </source>
</evidence>
<feature type="domain" description="Histidine kinase" evidence="13">
    <location>
        <begin position="282"/>
        <end position="487"/>
    </location>
</feature>
<dbReference type="Pfam" id="PF02518">
    <property type="entry name" value="HATPase_c"/>
    <property type="match status" value="1"/>
</dbReference>
<dbReference type="KEGG" id="plon:Pla110_00080"/>
<dbReference type="Pfam" id="PF00672">
    <property type="entry name" value="HAMP"/>
    <property type="match status" value="1"/>
</dbReference>
<evidence type="ECO:0000256" key="11">
    <source>
        <dbReference type="SAM" id="Coils"/>
    </source>
</evidence>
<dbReference type="GO" id="GO:0005886">
    <property type="term" value="C:plasma membrane"/>
    <property type="evidence" value="ECO:0007669"/>
    <property type="project" value="TreeGrafter"/>
</dbReference>
<name>A0A518CGG5_9PLAN</name>
<feature type="coiled-coil region" evidence="11">
    <location>
        <begin position="239"/>
        <end position="273"/>
    </location>
</feature>
<keyword evidence="5 15" id="KW-0808">Transferase</keyword>
<dbReference type="InterPro" id="IPR036890">
    <property type="entry name" value="HATPase_C_sf"/>
</dbReference>
<dbReference type="Gene3D" id="6.10.340.10">
    <property type="match status" value="1"/>
</dbReference>
<keyword evidence="10 12" id="KW-0472">Membrane</keyword>
<proteinExistence type="predicted"/>
<evidence type="ECO:0000256" key="7">
    <source>
        <dbReference type="ARBA" id="ARBA00022777"/>
    </source>
</evidence>